<protein>
    <submittedName>
        <fullName evidence="1">Uncharacterized protein</fullName>
    </submittedName>
</protein>
<accession>A0A9X4D6G8</accession>
<dbReference type="RefSeq" id="WP_274119792.1">
    <property type="nucleotide sequence ID" value="NZ_JANIAM010000001.1"/>
</dbReference>
<dbReference type="AlphaFoldDB" id="A0A9X4D6G8"/>
<dbReference type="EMBL" id="JANIAM010000001">
    <property type="protein sequence ID" value="MDD2110654.1"/>
    <property type="molecule type" value="Genomic_DNA"/>
</dbReference>
<evidence type="ECO:0000313" key="2">
    <source>
        <dbReference type="Proteomes" id="UP001150728"/>
    </source>
</evidence>
<proteinExistence type="predicted"/>
<gene>
    <name evidence="1" type="ORF">NP554_02405</name>
</gene>
<reference evidence="1" key="1">
    <citation type="submission" date="2022-07" db="EMBL/GenBank/DDBJ databases">
        <title>Multi-strain Analysis of Pseudomonas putida Reveals Metabolic and Genetic Diversity.</title>
        <authorList>
            <person name="Monk J.M."/>
        </authorList>
    </citation>
    <scope>NUCLEOTIDE SEQUENCE</scope>
    <source>
        <strain evidence="1">17633</strain>
    </source>
</reference>
<organism evidence="1 2">
    <name type="scientific">Pseudomonas asiatica</name>
    <dbReference type="NCBI Taxonomy" id="2219225"/>
    <lineage>
        <taxon>Bacteria</taxon>
        <taxon>Pseudomonadati</taxon>
        <taxon>Pseudomonadota</taxon>
        <taxon>Gammaproteobacteria</taxon>
        <taxon>Pseudomonadales</taxon>
        <taxon>Pseudomonadaceae</taxon>
        <taxon>Pseudomonas</taxon>
    </lineage>
</organism>
<comment type="caution">
    <text evidence="1">The sequence shown here is derived from an EMBL/GenBank/DDBJ whole genome shotgun (WGS) entry which is preliminary data.</text>
</comment>
<evidence type="ECO:0000313" key="1">
    <source>
        <dbReference type="EMBL" id="MDD2110654.1"/>
    </source>
</evidence>
<dbReference type="Proteomes" id="UP001150728">
    <property type="component" value="Unassembled WGS sequence"/>
</dbReference>
<sequence length="70" mass="8052">MFHYYCFTFVDNLDEGDFTYATTYKGYQDQVITLPRIANAREEAGVTSVAVMLSCAYLGYMTPVDFREKI</sequence>
<name>A0A9X4D6G8_9PSED</name>